<keyword evidence="10 12" id="KW-0739">Sodium transport</keyword>
<proteinExistence type="inferred from homology"/>
<protein>
    <submittedName>
        <fullName evidence="13">Uncharacterized protein</fullName>
    </submittedName>
</protein>
<comment type="subcellular location">
    <subcellularLocation>
        <location evidence="1">Membrane</location>
        <topology evidence="1">Multi-pass membrane protein</topology>
    </subcellularLocation>
</comment>
<name>A0A553PSR8_TIGCA</name>
<evidence type="ECO:0000256" key="1">
    <source>
        <dbReference type="ARBA" id="ARBA00004141"/>
    </source>
</evidence>
<dbReference type="Pfam" id="PF00858">
    <property type="entry name" value="ASC"/>
    <property type="match status" value="2"/>
</dbReference>
<evidence type="ECO:0000256" key="5">
    <source>
        <dbReference type="ARBA" id="ARBA00022692"/>
    </source>
</evidence>
<evidence type="ECO:0000256" key="2">
    <source>
        <dbReference type="ARBA" id="ARBA00007193"/>
    </source>
</evidence>
<keyword evidence="8 12" id="KW-0406">Ion transport</keyword>
<dbReference type="PANTHER" id="PTHR11690:SF300">
    <property type="entry name" value="PICKPOCKET PROTEIN 19"/>
    <property type="match status" value="1"/>
</dbReference>
<evidence type="ECO:0000256" key="6">
    <source>
        <dbReference type="ARBA" id="ARBA00022989"/>
    </source>
</evidence>
<keyword evidence="3 12" id="KW-0813">Transport</keyword>
<evidence type="ECO:0000256" key="11">
    <source>
        <dbReference type="ARBA" id="ARBA00023303"/>
    </source>
</evidence>
<keyword evidence="7" id="KW-0915">Sodium</keyword>
<dbReference type="GO" id="GO:0015280">
    <property type="term" value="F:ligand-gated sodium channel activity"/>
    <property type="evidence" value="ECO:0007669"/>
    <property type="project" value="TreeGrafter"/>
</dbReference>
<dbReference type="EMBL" id="VCGU01000001">
    <property type="protein sequence ID" value="TRY80729.1"/>
    <property type="molecule type" value="Genomic_DNA"/>
</dbReference>
<evidence type="ECO:0000256" key="10">
    <source>
        <dbReference type="ARBA" id="ARBA00023201"/>
    </source>
</evidence>
<keyword evidence="5 12" id="KW-0812">Transmembrane</keyword>
<keyword evidence="6" id="KW-1133">Transmembrane helix</keyword>
<reference evidence="13 14" key="1">
    <citation type="journal article" date="2018" name="Nat. Ecol. Evol.">
        <title>Genomic signatures of mitonuclear coevolution across populations of Tigriopus californicus.</title>
        <authorList>
            <person name="Barreto F.S."/>
            <person name="Watson E.T."/>
            <person name="Lima T.G."/>
            <person name="Willett C.S."/>
            <person name="Edmands S."/>
            <person name="Li W."/>
            <person name="Burton R.S."/>
        </authorList>
    </citation>
    <scope>NUCLEOTIDE SEQUENCE [LARGE SCALE GENOMIC DNA]</scope>
    <source>
        <strain evidence="13 14">San Diego</strain>
    </source>
</reference>
<dbReference type="Gene3D" id="1.10.287.820">
    <property type="entry name" value="Acid-sensing ion channel domain"/>
    <property type="match status" value="1"/>
</dbReference>
<evidence type="ECO:0000313" key="13">
    <source>
        <dbReference type="EMBL" id="TRY80729.1"/>
    </source>
</evidence>
<dbReference type="Proteomes" id="UP000318571">
    <property type="component" value="Chromosome 12"/>
</dbReference>
<sequence length="831" mass="95847">MAGGLYRHIADDQNGVERLVWSVIMVTAITTASFMIVQTMNEAYENPLTTSVQSIPITDIPFPAVTIEVDEELNPWGYTEKALELVDYRGFEGDVSKFREDFHFFFKKIADVMNKYLMDEFFRGNISQIREELVTWLLYPSLLKDYPMKLATLKQNLNSTTFAKLDERISEVATGEIASSCDGKWFYTDVVVERLQFLDEALAEHNLTLTCTYDNLNCEEHLKYGYLRTFLPVLISLKWCDFRKMKGQSGFGHFLSFFIQEVYSFYPGTPAFKLNQPMLARTRMKLGKLELNSQELTHLLTPGPGYTAALYLEDLLTGPFQCDIDNYKAAWEWFRKGVEPEYESQMGFQPFVNQRPCLNDSASTNIGIAGCCALWKQIQINKENVLRIMKYAIQPPTFLQPVDEFFADFNTTLFPNYRKLKANDDQLKNYRARVLWCQKLQGQMLKPTAEDCQHFARGFTNKGMAYTFNNERFWDMYNNSDANAILHNIMHPELNASQVVYPLTNGPLYGLRYLIQPYKVDHIILNKRVLPRKEDLIPGNFRISIHDPQNVPDLRNDYIELKGGFTYTVLVSPSQLITNEDAKSIEIHRRNCRFHFENANMKILRNYSQTGCFMECQLGLALEKCGCIPWNYPRFGAEESICDHAGTECFSEVMENITLRSKQCTCPVDCHRTKYSYSVFGMPTNVVESCKTNTDFYGQYNIMDYFPLNDFVRLYQDIADPEISFFPVNDEDCRNHLKHSAIVQVQLATSDVLQINSNIRVSLADYLSSLGGTVGLFSGASLLSLIEILLWFLRSIPGVFMSCRYTKQDRNNRNARAYNYHYLCQYVCSAL</sequence>
<keyword evidence="4 12" id="KW-0894">Sodium channel</keyword>
<dbReference type="AlphaFoldDB" id="A0A553PSR8"/>
<evidence type="ECO:0000256" key="12">
    <source>
        <dbReference type="RuleBase" id="RU000679"/>
    </source>
</evidence>
<organism evidence="13 14">
    <name type="scientific">Tigriopus californicus</name>
    <name type="common">Marine copepod</name>
    <dbReference type="NCBI Taxonomy" id="6832"/>
    <lineage>
        <taxon>Eukaryota</taxon>
        <taxon>Metazoa</taxon>
        <taxon>Ecdysozoa</taxon>
        <taxon>Arthropoda</taxon>
        <taxon>Crustacea</taxon>
        <taxon>Multicrustacea</taxon>
        <taxon>Hexanauplia</taxon>
        <taxon>Copepoda</taxon>
        <taxon>Harpacticoida</taxon>
        <taxon>Harpacticidae</taxon>
        <taxon>Tigriopus</taxon>
    </lineage>
</organism>
<dbReference type="PANTHER" id="PTHR11690">
    <property type="entry name" value="AMILORIDE-SENSITIVE SODIUM CHANNEL-RELATED"/>
    <property type="match status" value="1"/>
</dbReference>
<evidence type="ECO:0000256" key="8">
    <source>
        <dbReference type="ARBA" id="ARBA00023065"/>
    </source>
</evidence>
<keyword evidence="14" id="KW-1185">Reference proteome</keyword>
<accession>A0A553PSR8</accession>
<dbReference type="InterPro" id="IPR001873">
    <property type="entry name" value="ENaC"/>
</dbReference>
<comment type="similarity">
    <text evidence="2 12">Belongs to the amiloride-sensitive sodium channel (TC 1.A.6) family.</text>
</comment>
<evidence type="ECO:0000256" key="3">
    <source>
        <dbReference type="ARBA" id="ARBA00022448"/>
    </source>
</evidence>
<dbReference type="Gene3D" id="1.10.287.770">
    <property type="entry name" value="YojJ-like"/>
    <property type="match status" value="1"/>
</dbReference>
<gene>
    <name evidence="13" type="ORF">TCAL_06303</name>
</gene>
<evidence type="ECO:0000313" key="14">
    <source>
        <dbReference type="Proteomes" id="UP000318571"/>
    </source>
</evidence>
<keyword evidence="11 12" id="KW-0407">Ion channel</keyword>
<evidence type="ECO:0000256" key="7">
    <source>
        <dbReference type="ARBA" id="ARBA00023053"/>
    </source>
</evidence>
<keyword evidence="9" id="KW-0472">Membrane</keyword>
<evidence type="ECO:0000256" key="4">
    <source>
        <dbReference type="ARBA" id="ARBA00022461"/>
    </source>
</evidence>
<dbReference type="GO" id="GO:0005886">
    <property type="term" value="C:plasma membrane"/>
    <property type="evidence" value="ECO:0007669"/>
    <property type="project" value="TreeGrafter"/>
</dbReference>
<evidence type="ECO:0000256" key="9">
    <source>
        <dbReference type="ARBA" id="ARBA00023136"/>
    </source>
</evidence>
<comment type="caution">
    <text evidence="13">The sequence shown here is derived from an EMBL/GenBank/DDBJ whole genome shotgun (WGS) entry which is preliminary data.</text>
</comment>